<reference evidence="1 2" key="1">
    <citation type="submission" date="2019-01" db="EMBL/GenBank/DDBJ databases">
        <title>Genome sequencing of the rare red list fungi Fomitopsis rosea.</title>
        <authorList>
            <person name="Buettner E."/>
            <person name="Kellner H."/>
        </authorList>
    </citation>
    <scope>NUCLEOTIDE SEQUENCE [LARGE SCALE GENOMIC DNA]</scope>
    <source>
        <strain evidence="1 2">DSM 105464</strain>
    </source>
</reference>
<protein>
    <submittedName>
        <fullName evidence="1">Uncharacterized protein</fullName>
    </submittedName>
</protein>
<sequence>MFTGLKLGCAALLPVRVVDEGVPGLPRARREEARGAPARRRPLRLLRVACGTRANASRSG</sequence>
<organism evidence="1 2">
    <name type="scientific">Rhodofomes roseus</name>
    <dbReference type="NCBI Taxonomy" id="34475"/>
    <lineage>
        <taxon>Eukaryota</taxon>
        <taxon>Fungi</taxon>
        <taxon>Dikarya</taxon>
        <taxon>Basidiomycota</taxon>
        <taxon>Agaricomycotina</taxon>
        <taxon>Agaricomycetes</taxon>
        <taxon>Polyporales</taxon>
        <taxon>Rhodofomes</taxon>
    </lineage>
</organism>
<accession>A0A4Y9Y6Q9</accession>
<evidence type="ECO:0000313" key="2">
    <source>
        <dbReference type="Proteomes" id="UP000298390"/>
    </source>
</evidence>
<dbReference type="Proteomes" id="UP000298390">
    <property type="component" value="Unassembled WGS sequence"/>
</dbReference>
<comment type="caution">
    <text evidence="1">The sequence shown here is derived from an EMBL/GenBank/DDBJ whole genome shotgun (WGS) entry which is preliminary data.</text>
</comment>
<dbReference type="AlphaFoldDB" id="A0A4Y9Y6Q9"/>
<dbReference type="EMBL" id="SEKV01000385">
    <property type="protein sequence ID" value="TFY58025.1"/>
    <property type="molecule type" value="Genomic_DNA"/>
</dbReference>
<gene>
    <name evidence="1" type="ORF">EVJ58_g6666</name>
</gene>
<proteinExistence type="predicted"/>
<name>A0A4Y9Y6Q9_9APHY</name>
<evidence type="ECO:0000313" key="1">
    <source>
        <dbReference type="EMBL" id="TFY58025.1"/>
    </source>
</evidence>